<reference evidence="1" key="1">
    <citation type="submission" date="2018-02" db="EMBL/GenBank/DDBJ databases">
        <title>Rhizophora mucronata_Transcriptome.</title>
        <authorList>
            <person name="Meera S.P."/>
            <person name="Sreeshan A."/>
            <person name="Augustine A."/>
        </authorList>
    </citation>
    <scope>NUCLEOTIDE SEQUENCE</scope>
    <source>
        <tissue evidence="1">Leaf</tissue>
    </source>
</reference>
<name>A0A2P2QYF3_RHIMU</name>
<organism evidence="1">
    <name type="scientific">Rhizophora mucronata</name>
    <name type="common">Asiatic mangrove</name>
    <dbReference type="NCBI Taxonomy" id="61149"/>
    <lineage>
        <taxon>Eukaryota</taxon>
        <taxon>Viridiplantae</taxon>
        <taxon>Streptophyta</taxon>
        <taxon>Embryophyta</taxon>
        <taxon>Tracheophyta</taxon>
        <taxon>Spermatophyta</taxon>
        <taxon>Magnoliopsida</taxon>
        <taxon>eudicotyledons</taxon>
        <taxon>Gunneridae</taxon>
        <taxon>Pentapetalae</taxon>
        <taxon>rosids</taxon>
        <taxon>fabids</taxon>
        <taxon>Malpighiales</taxon>
        <taxon>Rhizophoraceae</taxon>
        <taxon>Rhizophora</taxon>
    </lineage>
</organism>
<accession>A0A2P2QYF3</accession>
<dbReference type="AlphaFoldDB" id="A0A2P2QYF3"/>
<proteinExistence type="predicted"/>
<evidence type="ECO:0000313" key="1">
    <source>
        <dbReference type="EMBL" id="MBX72019.1"/>
    </source>
</evidence>
<sequence>MIDHEDEEENQFPYLMIEHDDEEETGYNFTHFTPTIEKFPF</sequence>
<protein>
    <submittedName>
        <fullName evidence="1">Uncharacterized protein</fullName>
    </submittedName>
</protein>
<dbReference type="EMBL" id="GGEC01091535">
    <property type="protein sequence ID" value="MBX72019.1"/>
    <property type="molecule type" value="Transcribed_RNA"/>
</dbReference>